<keyword evidence="3" id="KW-1185">Reference proteome</keyword>
<dbReference type="PANTHER" id="PTHR12298">
    <property type="entry name" value="PCDC2 PROGRAMMED CELL DEATH PROTEIN 2 -RELATED"/>
    <property type="match status" value="1"/>
</dbReference>
<proteinExistence type="predicted"/>
<feature type="domain" description="Programmed cell death protein 2 C-terminal" evidence="1">
    <location>
        <begin position="34"/>
        <end position="135"/>
    </location>
</feature>
<dbReference type="Proteomes" id="UP000593562">
    <property type="component" value="Unassembled WGS sequence"/>
</dbReference>
<gene>
    <name evidence="2" type="ORF">HS088_TW17G00152</name>
</gene>
<evidence type="ECO:0000313" key="3">
    <source>
        <dbReference type="Proteomes" id="UP000593562"/>
    </source>
</evidence>
<dbReference type="EMBL" id="JAAARO010000017">
    <property type="protein sequence ID" value="KAF5732622.1"/>
    <property type="molecule type" value="Genomic_DNA"/>
</dbReference>
<dbReference type="GO" id="GO:0005737">
    <property type="term" value="C:cytoplasm"/>
    <property type="evidence" value="ECO:0007669"/>
    <property type="project" value="InterPro"/>
</dbReference>
<name>A0A7J7CEU8_TRIWF</name>
<evidence type="ECO:0000259" key="1">
    <source>
        <dbReference type="Pfam" id="PF04194"/>
    </source>
</evidence>
<comment type="caution">
    <text evidence="2">The sequence shown here is derived from an EMBL/GenBank/DDBJ whole genome shotgun (WGS) entry which is preliminary data.</text>
</comment>
<accession>A0A7J7CEU8</accession>
<evidence type="ECO:0000313" key="2">
    <source>
        <dbReference type="EMBL" id="KAF5732622.1"/>
    </source>
</evidence>
<reference evidence="2 3" key="1">
    <citation type="journal article" date="2020" name="Nat. Commun.">
        <title>Genome of Tripterygium wilfordii and identification of cytochrome P450 involved in triptolide biosynthesis.</title>
        <authorList>
            <person name="Tu L."/>
            <person name="Su P."/>
            <person name="Zhang Z."/>
            <person name="Gao L."/>
            <person name="Wang J."/>
            <person name="Hu T."/>
            <person name="Zhou J."/>
            <person name="Zhang Y."/>
            <person name="Zhao Y."/>
            <person name="Liu Y."/>
            <person name="Song Y."/>
            <person name="Tong Y."/>
            <person name="Lu Y."/>
            <person name="Yang J."/>
            <person name="Xu C."/>
            <person name="Jia M."/>
            <person name="Peters R.J."/>
            <person name="Huang L."/>
            <person name="Gao W."/>
        </authorList>
    </citation>
    <scope>NUCLEOTIDE SEQUENCE [LARGE SCALE GENOMIC DNA]</scope>
    <source>
        <strain evidence="3">cv. XIE 37</strain>
        <tissue evidence="2">Leaf</tissue>
    </source>
</reference>
<dbReference type="Pfam" id="PF04194">
    <property type="entry name" value="PDCD2_C"/>
    <property type="match status" value="1"/>
</dbReference>
<dbReference type="InterPro" id="IPR007320">
    <property type="entry name" value="PDCD2_C"/>
</dbReference>
<dbReference type="AlphaFoldDB" id="A0A7J7CEU8"/>
<protein>
    <submittedName>
        <fullName evidence="2">Programmed cell death protein 2</fullName>
    </submittedName>
</protein>
<dbReference type="InParanoid" id="A0A7J7CEU8"/>
<dbReference type="PANTHER" id="PTHR12298:SF4">
    <property type="entry name" value="PROGRAMMED CELL DEATH PROTEIN 2"/>
    <property type="match status" value="1"/>
</dbReference>
<organism evidence="2 3">
    <name type="scientific">Tripterygium wilfordii</name>
    <name type="common">Thunder God vine</name>
    <dbReference type="NCBI Taxonomy" id="458696"/>
    <lineage>
        <taxon>Eukaryota</taxon>
        <taxon>Viridiplantae</taxon>
        <taxon>Streptophyta</taxon>
        <taxon>Embryophyta</taxon>
        <taxon>Tracheophyta</taxon>
        <taxon>Spermatophyta</taxon>
        <taxon>Magnoliopsida</taxon>
        <taxon>eudicotyledons</taxon>
        <taxon>Gunneridae</taxon>
        <taxon>Pentapetalae</taxon>
        <taxon>rosids</taxon>
        <taxon>fabids</taxon>
        <taxon>Celastrales</taxon>
        <taxon>Celastraceae</taxon>
        <taxon>Tripterygium</taxon>
    </lineage>
</organism>
<sequence>MEDNGHASSLITSNRMDDTMNSLLENFEGDSDRKSWATFQQRIVKALAQVVSRYCRDAGAKPLWPLSSDHPSQADIPKCRYCGGAMILEFEILPQLLYYFNVKNDVDSLDWAAVYTCESSCEASVAYKEEFAWVQLHSPSASVP</sequence>